<proteinExistence type="predicted"/>
<gene>
    <name evidence="1" type="ORF">BHLFYP23_01287</name>
</gene>
<dbReference type="RefSeq" id="WP_156341703.1">
    <property type="nucleotide sequence ID" value="NZ_CACRSY010000004.1"/>
</dbReference>
<dbReference type="AlphaFoldDB" id="A0A6N2QW51"/>
<organism evidence="1">
    <name type="scientific">Blautia hansenii</name>
    <name type="common">Ruminococcus hansenii</name>
    <dbReference type="NCBI Taxonomy" id="1322"/>
    <lineage>
        <taxon>Bacteria</taxon>
        <taxon>Bacillati</taxon>
        <taxon>Bacillota</taxon>
        <taxon>Clostridia</taxon>
        <taxon>Lachnospirales</taxon>
        <taxon>Lachnospiraceae</taxon>
        <taxon>Blautia</taxon>
    </lineage>
</organism>
<name>A0A6N2QW51_BLAHA</name>
<reference evidence="1" key="1">
    <citation type="submission" date="2019-11" db="EMBL/GenBank/DDBJ databases">
        <authorList>
            <person name="Feng L."/>
        </authorList>
    </citation>
    <scope>NUCLEOTIDE SEQUENCE</scope>
    <source>
        <strain evidence="1">BhanseniiLFYP23</strain>
    </source>
</reference>
<dbReference type="EMBL" id="CACRSY010000004">
    <property type="protein sequence ID" value="VYS72792.1"/>
    <property type="molecule type" value="Genomic_DNA"/>
</dbReference>
<protein>
    <submittedName>
        <fullName evidence="1">Uncharacterized protein</fullName>
    </submittedName>
</protein>
<accession>A0A6N2QW51</accession>
<evidence type="ECO:0000313" key="1">
    <source>
        <dbReference type="EMBL" id="VYS72792.1"/>
    </source>
</evidence>
<sequence length="482" mass="56417">MSEFSEYCRHLLANSGSNVYQIANHSSLDRTSIQRMIRGERLPSRKFVKDFCSYLRINPIQQEEVLKLYDIEKIGKTEYLKRCYIKDLIERLSFLENDNSDTLSGSEDFSNAFSVTPCVENKIFFTLQKELETNTNPEILLNVPTSYRYVFFVLKKLFSQFSGHADIKHLITLNSNPSNSLHPCQNLEIMSDVLPTIQLLKDIYHPSYLYSNITCDDEKLMVMPYYIITSQNVLIISSDFKSAVLYHSWDIVKEYRDEFYRIFQMAKPFMEYADNPICIMKALEKNYMDFGLPSHTLEFHPCLFFMNVHFNSEKDSFSELPNAAEYIDALQKMYKVVAASTPPLPRKMKNTVSFFSEEGLNMFCQTGKCFGQYKNLKTGFSAIERKSMMQNYFHHKKEGDFTPHILKPEFKLPTYLNIELHDIHTLTIFIIKENFQFSFIQINESSLCNAFYSFFEYLASSDFVYTKKEEDIIFQNAFSSIS</sequence>